<dbReference type="EMBL" id="MU274464">
    <property type="protein sequence ID" value="KAI0026504.1"/>
    <property type="molecule type" value="Genomic_DNA"/>
</dbReference>
<reference evidence="1" key="1">
    <citation type="submission" date="2021-02" db="EMBL/GenBank/DDBJ databases">
        <authorList>
            <consortium name="DOE Joint Genome Institute"/>
            <person name="Ahrendt S."/>
            <person name="Looney B.P."/>
            <person name="Miyauchi S."/>
            <person name="Morin E."/>
            <person name="Drula E."/>
            <person name="Courty P.E."/>
            <person name="Chicoki N."/>
            <person name="Fauchery L."/>
            <person name="Kohler A."/>
            <person name="Kuo A."/>
            <person name="Labutti K."/>
            <person name="Pangilinan J."/>
            <person name="Lipzen A."/>
            <person name="Riley R."/>
            <person name="Andreopoulos W."/>
            <person name="He G."/>
            <person name="Johnson J."/>
            <person name="Barry K.W."/>
            <person name="Grigoriev I.V."/>
            <person name="Nagy L."/>
            <person name="Hibbett D."/>
            <person name="Henrissat B."/>
            <person name="Matheny P.B."/>
            <person name="Labbe J."/>
            <person name="Martin F."/>
        </authorList>
    </citation>
    <scope>NUCLEOTIDE SEQUENCE</scope>
    <source>
        <strain evidence="1">EC-137</strain>
    </source>
</reference>
<proteinExistence type="predicted"/>
<dbReference type="Proteomes" id="UP000814128">
    <property type="component" value="Unassembled WGS sequence"/>
</dbReference>
<name>A0ACB8Q4C8_9AGAM</name>
<reference evidence="1" key="2">
    <citation type="journal article" date="2022" name="New Phytol.">
        <title>Evolutionary transition to the ectomycorrhizal habit in the genomes of a hyperdiverse lineage of mushroom-forming fungi.</title>
        <authorList>
            <person name="Looney B."/>
            <person name="Miyauchi S."/>
            <person name="Morin E."/>
            <person name="Drula E."/>
            <person name="Courty P.E."/>
            <person name="Kohler A."/>
            <person name="Kuo A."/>
            <person name="LaButti K."/>
            <person name="Pangilinan J."/>
            <person name="Lipzen A."/>
            <person name="Riley R."/>
            <person name="Andreopoulos W."/>
            <person name="He G."/>
            <person name="Johnson J."/>
            <person name="Nolan M."/>
            <person name="Tritt A."/>
            <person name="Barry K.W."/>
            <person name="Grigoriev I.V."/>
            <person name="Nagy L.G."/>
            <person name="Hibbett D."/>
            <person name="Henrissat B."/>
            <person name="Matheny P.B."/>
            <person name="Labbe J."/>
            <person name="Martin F.M."/>
        </authorList>
    </citation>
    <scope>NUCLEOTIDE SEQUENCE</scope>
    <source>
        <strain evidence="1">EC-137</strain>
    </source>
</reference>
<comment type="caution">
    <text evidence="1">The sequence shown here is derived from an EMBL/GenBank/DDBJ whole genome shotgun (WGS) entry which is preliminary data.</text>
</comment>
<accession>A0ACB8Q4C8</accession>
<organism evidence="1 2">
    <name type="scientific">Vararia minispora EC-137</name>
    <dbReference type="NCBI Taxonomy" id="1314806"/>
    <lineage>
        <taxon>Eukaryota</taxon>
        <taxon>Fungi</taxon>
        <taxon>Dikarya</taxon>
        <taxon>Basidiomycota</taxon>
        <taxon>Agaricomycotina</taxon>
        <taxon>Agaricomycetes</taxon>
        <taxon>Russulales</taxon>
        <taxon>Lachnocladiaceae</taxon>
        <taxon>Vararia</taxon>
    </lineage>
</organism>
<protein>
    <submittedName>
        <fullName evidence="1">Uncharacterized protein</fullName>
    </submittedName>
</protein>
<evidence type="ECO:0000313" key="2">
    <source>
        <dbReference type="Proteomes" id="UP000814128"/>
    </source>
</evidence>
<keyword evidence="2" id="KW-1185">Reference proteome</keyword>
<sequence>MAQLSPLFAHDLATIAPGGAAVHFPTLDEGDYALPSPADDGNGLLLFEPTLATDSTFFNLTSPLKFAFDYAPAAGYRDRSSSMSSASSDSLPGTPPSVSPHSPNVALPEGELDELDDLLQSLLLRAPAMKALELPEDDVYYPGEDDVDYDEDVEDAGDPRTGLRVWHGEQLAQHGGEDYEMAVDDCDDGMLDARTPRVGEFGLQPLVAPIA</sequence>
<evidence type="ECO:0000313" key="1">
    <source>
        <dbReference type="EMBL" id="KAI0026504.1"/>
    </source>
</evidence>
<gene>
    <name evidence="1" type="ORF">K488DRAFT_92430</name>
</gene>